<comment type="caution">
    <text evidence="3">The sequence shown here is derived from an EMBL/GenBank/DDBJ whole genome shotgun (WGS) entry which is preliminary data.</text>
</comment>
<dbReference type="GO" id="GO:0071111">
    <property type="term" value="F:cyclic-guanylate-specific phosphodiesterase activity"/>
    <property type="evidence" value="ECO:0007669"/>
    <property type="project" value="InterPro"/>
</dbReference>
<dbReference type="SUPFAM" id="SSF141868">
    <property type="entry name" value="EAL domain-like"/>
    <property type="match status" value="1"/>
</dbReference>
<feature type="region of interest" description="Disordered" evidence="1">
    <location>
        <begin position="220"/>
        <end position="251"/>
    </location>
</feature>
<dbReference type="CDD" id="cd01948">
    <property type="entry name" value="EAL"/>
    <property type="match status" value="1"/>
</dbReference>
<evidence type="ECO:0000313" key="4">
    <source>
        <dbReference type="Proteomes" id="UP000572540"/>
    </source>
</evidence>
<dbReference type="InterPro" id="IPR050706">
    <property type="entry name" value="Cyclic-di-GMP_PDE-like"/>
</dbReference>
<accession>A0A7Z0B1R5</accession>
<dbReference type="SMART" id="SM00052">
    <property type="entry name" value="EAL"/>
    <property type="match status" value="1"/>
</dbReference>
<dbReference type="PANTHER" id="PTHR33121:SF70">
    <property type="entry name" value="SIGNALING PROTEIN YKOW"/>
    <property type="match status" value="1"/>
</dbReference>
<organism evidence="3 4">
    <name type="scientific">Paraburkholderia bryophila</name>
    <dbReference type="NCBI Taxonomy" id="420952"/>
    <lineage>
        <taxon>Bacteria</taxon>
        <taxon>Pseudomonadati</taxon>
        <taxon>Pseudomonadota</taxon>
        <taxon>Betaproteobacteria</taxon>
        <taxon>Burkholderiales</taxon>
        <taxon>Burkholderiaceae</taxon>
        <taxon>Paraburkholderia</taxon>
    </lineage>
</organism>
<dbReference type="InterPro" id="IPR035919">
    <property type="entry name" value="EAL_sf"/>
</dbReference>
<dbReference type="PROSITE" id="PS50883">
    <property type="entry name" value="EAL"/>
    <property type="match status" value="1"/>
</dbReference>
<dbReference type="EMBL" id="JACCAU010000001">
    <property type="protein sequence ID" value="NYH16672.1"/>
    <property type="molecule type" value="Genomic_DNA"/>
</dbReference>
<dbReference type="Pfam" id="PF00563">
    <property type="entry name" value="EAL"/>
    <property type="match status" value="1"/>
</dbReference>
<dbReference type="InterPro" id="IPR001633">
    <property type="entry name" value="EAL_dom"/>
</dbReference>
<dbReference type="Gene3D" id="3.20.20.450">
    <property type="entry name" value="EAL domain"/>
    <property type="match status" value="1"/>
</dbReference>
<gene>
    <name evidence="3" type="ORF">GGD41_003900</name>
</gene>
<reference evidence="3 4" key="1">
    <citation type="submission" date="2020-07" db="EMBL/GenBank/DDBJ databases">
        <title>Exploring microbial biodiversity for novel pathways involved in the catabolism of aromatic compounds derived from lignin.</title>
        <authorList>
            <person name="Elkins J."/>
        </authorList>
    </citation>
    <scope>NUCLEOTIDE SEQUENCE [LARGE SCALE GENOMIC DNA]</scope>
    <source>
        <strain evidence="3 4">H2C3B</strain>
    </source>
</reference>
<proteinExistence type="predicted"/>
<evidence type="ECO:0000313" key="3">
    <source>
        <dbReference type="EMBL" id="NYH16672.1"/>
    </source>
</evidence>
<name>A0A7Z0B1R5_9BURK</name>
<dbReference type="AlphaFoldDB" id="A0A7Z0B1R5"/>
<dbReference type="PANTHER" id="PTHR33121">
    <property type="entry name" value="CYCLIC DI-GMP PHOSPHODIESTERASE PDEF"/>
    <property type="match status" value="1"/>
</dbReference>
<protein>
    <submittedName>
        <fullName evidence="3">EAL domain-containing protein (Putative c-di-GMP-specific phosphodiesterase class I)</fullName>
    </submittedName>
</protein>
<evidence type="ECO:0000259" key="2">
    <source>
        <dbReference type="PROSITE" id="PS50883"/>
    </source>
</evidence>
<dbReference type="Proteomes" id="UP000572540">
    <property type="component" value="Unassembled WGS sequence"/>
</dbReference>
<feature type="domain" description="EAL" evidence="2">
    <location>
        <begin position="27"/>
        <end position="251"/>
    </location>
</feature>
<sequence>MNSVRNAALRIPAADMTDGRATSQRSDDTLSSKILDGLDAGEFHVAFQPIIHAKTRSLAGVECLLRWQHPQYGLLLPESFVSAFENHDVAREASRFVLETACQQLGDAKRAGKPLPRASINIQPSELLDDALSSNICELTVRYGIDPSLLEFELLETEDASKLLSLHQFTRPLKQLGVRLALDDFGSGYSSLAALASLPIDTIKVARGFLTQLPDSDRGLHNHDWPSRSVQPTRHDCRGRGSRVRSSAAVA</sequence>
<dbReference type="RefSeq" id="WP_179759425.1">
    <property type="nucleotide sequence ID" value="NZ_JACCAU010000001.1"/>
</dbReference>
<evidence type="ECO:0000256" key="1">
    <source>
        <dbReference type="SAM" id="MobiDB-lite"/>
    </source>
</evidence>